<dbReference type="Proteomes" id="UP000886653">
    <property type="component" value="Unassembled WGS sequence"/>
</dbReference>
<organism evidence="1 2">
    <name type="scientific">Cronartium quercuum f. sp. fusiforme G11</name>
    <dbReference type="NCBI Taxonomy" id="708437"/>
    <lineage>
        <taxon>Eukaryota</taxon>
        <taxon>Fungi</taxon>
        <taxon>Dikarya</taxon>
        <taxon>Basidiomycota</taxon>
        <taxon>Pucciniomycotina</taxon>
        <taxon>Pucciniomycetes</taxon>
        <taxon>Pucciniales</taxon>
        <taxon>Coleosporiaceae</taxon>
        <taxon>Cronartium</taxon>
    </lineage>
</organism>
<keyword evidence="2" id="KW-1185">Reference proteome</keyword>
<dbReference type="AlphaFoldDB" id="A0A9P6THX5"/>
<evidence type="ECO:0000313" key="1">
    <source>
        <dbReference type="EMBL" id="KAG0151223.1"/>
    </source>
</evidence>
<name>A0A9P6THX5_9BASI</name>
<accession>A0A9P6THX5</accession>
<reference evidence="1" key="1">
    <citation type="submission" date="2013-11" db="EMBL/GenBank/DDBJ databases">
        <title>Genome sequence of the fusiform rust pathogen reveals effectors for host alternation and coevolution with pine.</title>
        <authorList>
            <consortium name="DOE Joint Genome Institute"/>
            <person name="Smith K."/>
            <person name="Pendleton A."/>
            <person name="Kubisiak T."/>
            <person name="Anderson C."/>
            <person name="Salamov A."/>
            <person name="Aerts A."/>
            <person name="Riley R."/>
            <person name="Clum A."/>
            <person name="Lindquist E."/>
            <person name="Ence D."/>
            <person name="Campbell M."/>
            <person name="Kronenberg Z."/>
            <person name="Feau N."/>
            <person name="Dhillon B."/>
            <person name="Hamelin R."/>
            <person name="Burleigh J."/>
            <person name="Smith J."/>
            <person name="Yandell M."/>
            <person name="Nelson C."/>
            <person name="Grigoriev I."/>
            <person name="Davis J."/>
        </authorList>
    </citation>
    <scope>NUCLEOTIDE SEQUENCE</scope>
    <source>
        <strain evidence="1">G11</strain>
    </source>
</reference>
<dbReference type="EMBL" id="MU167214">
    <property type="protein sequence ID" value="KAG0151223.1"/>
    <property type="molecule type" value="Genomic_DNA"/>
</dbReference>
<protein>
    <submittedName>
        <fullName evidence="1">Uncharacterized protein</fullName>
    </submittedName>
</protein>
<sequence>MNNISNELGPTLPDINHPKHNFNHITGIDDICQGGLLSAYLLHRQQKLLGQGCPRCSWTVKSELILDHG</sequence>
<proteinExistence type="predicted"/>
<gene>
    <name evidence="1" type="ORF">CROQUDRAFT_572782</name>
</gene>
<evidence type="ECO:0000313" key="2">
    <source>
        <dbReference type="Proteomes" id="UP000886653"/>
    </source>
</evidence>
<comment type="caution">
    <text evidence="1">The sequence shown here is derived from an EMBL/GenBank/DDBJ whole genome shotgun (WGS) entry which is preliminary data.</text>
</comment>